<dbReference type="GO" id="GO:0005516">
    <property type="term" value="F:calmodulin binding"/>
    <property type="evidence" value="ECO:0007669"/>
    <property type="project" value="InterPro"/>
</dbReference>
<name>A0AAD5C770_AMBAR</name>
<dbReference type="PANTHER" id="PTHR31713">
    <property type="entry name" value="OS02G0177800 PROTEIN"/>
    <property type="match status" value="1"/>
</dbReference>
<dbReference type="GO" id="GO:0043565">
    <property type="term" value="F:sequence-specific DNA binding"/>
    <property type="evidence" value="ECO:0007669"/>
    <property type="project" value="TreeGrafter"/>
</dbReference>
<proteinExistence type="predicted"/>
<protein>
    <submittedName>
        <fullName evidence="3">Uncharacterized protein</fullName>
    </submittedName>
</protein>
<dbReference type="GO" id="GO:0005634">
    <property type="term" value="C:nucleus"/>
    <property type="evidence" value="ECO:0007669"/>
    <property type="project" value="TreeGrafter"/>
</dbReference>
<dbReference type="Pfam" id="PF07887">
    <property type="entry name" value="Calmodulin_bind"/>
    <property type="match status" value="1"/>
</dbReference>
<keyword evidence="4" id="KW-1185">Reference proteome</keyword>
<dbReference type="Pfam" id="PF20451">
    <property type="entry name" value="Calmod_bind_M"/>
    <property type="match status" value="1"/>
</dbReference>
<feature type="domain" description="Calmodulin binding protein central" evidence="2">
    <location>
        <begin position="196"/>
        <end position="261"/>
    </location>
</feature>
<feature type="domain" description="Calmodulin binding protein-like N-terminal" evidence="1">
    <location>
        <begin position="40"/>
        <end position="183"/>
    </location>
</feature>
<accession>A0AAD5C770</accession>
<dbReference type="InterPro" id="IPR046831">
    <property type="entry name" value="Calmodulin_bind_N"/>
</dbReference>
<comment type="caution">
    <text evidence="3">The sequence shown here is derived from an EMBL/GenBank/DDBJ whole genome shotgun (WGS) entry which is preliminary data.</text>
</comment>
<evidence type="ECO:0000259" key="1">
    <source>
        <dbReference type="Pfam" id="PF07887"/>
    </source>
</evidence>
<organism evidence="3 4">
    <name type="scientific">Ambrosia artemisiifolia</name>
    <name type="common">Common ragweed</name>
    <dbReference type="NCBI Taxonomy" id="4212"/>
    <lineage>
        <taxon>Eukaryota</taxon>
        <taxon>Viridiplantae</taxon>
        <taxon>Streptophyta</taxon>
        <taxon>Embryophyta</taxon>
        <taxon>Tracheophyta</taxon>
        <taxon>Spermatophyta</taxon>
        <taxon>Magnoliopsida</taxon>
        <taxon>eudicotyledons</taxon>
        <taxon>Gunneridae</taxon>
        <taxon>Pentapetalae</taxon>
        <taxon>asterids</taxon>
        <taxon>campanulids</taxon>
        <taxon>Asterales</taxon>
        <taxon>Asteraceae</taxon>
        <taxon>Asteroideae</taxon>
        <taxon>Heliantheae alliance</taxon>
        <taxon>Heliantheae</taxon>
        <taxon>Ambrosia</taxon>
    </lineage>
</organism>
<evidence type="ECO:0000259" key="2">
    <source>
        <dbReference type="Pfam" id="PF20451"/>
    </source>
</evidence>
<reference evidence="3" key="1">
    <citation type="submission" date="2022-06" db="EMBL/GenBank/DDBJ databases">
        <title>Uncovering the hologenomic basis of an extraordinary plant invasion.</title>
        <authorList>
            <person name="Bieker V.C."/>
            <person name="Martin M.D."/>
            <person name="Gilbert T."/>
            <person name="Hodgins K."/>
            <person name="Battlay P."/>
            <person name="Petersen B."/>
            <person name="Wilson J."/>
        </authorList>
    </citation>
    <scope>NUCLEOTIDE SEQUENCE</scope>
    <source>
        <strain evidence="3">AA19_3_7</strain>
        <tissue evidence="3">Leaf</tissue>
    </source>
</reference>
<dbReference type="InterPro" id="IPR046830">
    <property type="entry name" value="Calmod_bind_M"/>
</dbReference>
<dbReference type="Proteomes" id="UP001206925">
    <property type="component" value="Unassembled WGS sequence"/>
</dbReference>
<gene>
    <name evidence="3" type="ORF">M8C21_028057</name>
</gene>
<sequence>ASKISPSSSSNVAFKISSENNLIYHRTDSEALASSKPTNLKLIFSNEVASPVFTSQKITGKASGDDGNKSIKVILVDSNTKEMITTGPVASAKVKMVLLHEDYDGSDTREFKENIVINWKNKKNILQGGIYLDLQHGCGTVGEIKIKHDRNHITNVKFRLGAMVIDCPCVVQEAITSPFEVKDLRNLPKTLRPLSLDDNVGRLKNISNKSKGNIRKRLEHKGISTVKKFLHMHSSNPQELQKICGIKGKKWEMMVNHAKTSLKGNVCIKSTSQQSTTLQSNDYDHGIIDQFDNNYYEPKPCQDHEHFGTPMIYPSLSTKDFEMCDFDVFEPAEASQEGGMNYGSYWALVGNSLEGNGIRAKKRWMKLRIFSFSIVTFTKKVGLGCVCA</sequence>
<dbReference type="EMBL" id="JAMZMK010009236">
    <property type="protein sequence ID" value="KAI7736578.1"/>
    <property type="molecule type" value="Genomic_DNA"/>
</dbReference>
<evidence type="ECO:0000313" key="3">
    <source>
        <dbReference type="EMBL" id="KAI7736578.1"/>
    </source>
</evidence>
<dbReference type="InterPro" id="IPR012416">
    <property type="entry name" value="CBP60"/>
</dbReference>
<dbReference type="AlphaFoldDB" id="A0AAD5C770"/>
<evidence type="ECO:0000313" key="4">
    <source>
        <dbReference type="Proteomes" id="UP001206925"/>
    </source>
</evidence>
<dbReference type="GO" id="GO:0080142">
    <property type="term" value="P:regulation of salicylic acid biosynthetic process"/>
    <property type="evidence" value="ECO:0007669"/>
    <property type="project" value="TreeGrafter"/>
</dbReference>
<dbReference type="PANTHER" id="PTHR31713:SF64">
    <property type="entry name" value="CALMODULIN-BINDING PROTEIN60"/>
    <property type="match status" value="1"/>
</dbReference>
<feature type="non-terminal residue" evidence="3">
    <location>
        <position position="1"/>
    </location>
</feature>
<dbReference type="GO" id="GO:0003700">
    <property type="term" value="F:DNA-binding transcription factor activity"/>
    <property type="evidence" value="ECO:0007669"/>
    <property type="project" value="TreeGrafter"/>
</dbReference>